<evidence type="ECO:0000313" key="2">
    <source>
        <dbReference type="EMBL" id="TBU91663.1"/>
    </source>
</evidence>
<reference evidence="2 3" key="1">
    <citation type="submission" date="2018-06" db="EMBL/GenBank/DDBJ databases">
        <title>Three novel Pseudomonas species isolated from symptomatic oak.</title>
        <authorList>
            <person name="Bueno-Gonzalez V."/>
            <person name="Brady C."/>
        </authorList>
    </citation>
    <scope>NUCLEOTIDE SEQUENCE [LARGE SCALE GENOMIC DNA]</scope>
    <source>
        <strain evidence="2 3">P17C</strain>
    </source>
</reference>
<evidence type="ECO:0000256" key="1">
    <source>
        <dbReference type="SAM" id="MobiDB-lite"/>
    </source>
</evidence>
<protein>
    <submittedName>
        <fullName evidence="2">Type VI secretion system contractile sheath small subunit</fullName>
    </submittedName>
</protein>
<dbReference type="RefSeq" id="WP_131185397.1">
    <property type="nucleotide sequence ID" value="NZ_QJUO01000027.1"/>
</dbReference>
<proteinExistence type="predicted"/>
<dbReference type="AlphaFoldDB" id="A0A4Q9R1M8"/>
<gene>
    <name evidence="2" type="primary">tssB</name>
    <name evidence="2" type="ORF">DNJ96_15870</name>
</gene>
<evidence type="ECO:0000313" key="3">
    <source>
        <dbReference type="Proteomes" id="UP000292639"/>
    </source>
</evidence>
<name>A0A4Q9R1M8_9GAMM</name>
<dbReference type="PIRSF" id="PIRSF028301">
    <property type="entry name" value="UCP028301"/>
    <property type="match status" value="1"/>
</dbReference>
<dbReference type="Proteomes" id="UP000292639">
    <property type="component" value="Unassembled WGS sequence"/>
</dbReference>
<keyword evidence="3" id="KW-1185">Reference proteome</keyword>
<dbReference type="PANTHER" id="PTHR35850:SF1">
    <property type="entry name" value="TYPE VI SECRETION SYSTEM SHEATH PROTEIN TSSB1"/>
    <property type="match status" value="1"/>
</dbReference>
<comment type="caution">
    <text evidence="2">The sequence shown here is derived from an EMBL/GenBank/DDBJ whole genome shotgun (WGS) entry which is preliminary data.</text>
</comment>
<dbReference type="NCBIfam" id="TIGR03358">
    <property type="entry name" value="VI_chp_5"/>
    <property type="match status" value="1"/>
</dbReference>
<dbReference type="Pfam" id="PF05591">
    <property type="entry name" value="T6SS_VipA"/>
    <property type="match status" value="1"/>
</dbReference>
<dbReference type="InterPro" id="IPR008312">
    <property type="entry name" value="T6SS_TssB1"/>
</dbReference>
<feature type="region of interest" description="Disordered" evidence="1">
    <location>
        <begin position="156"/>
        <end position="179"/>
    </location>
</feature>
<organism evidence="2 3">
    <name type="scientific">Stutzerimonas kirkiae</name>
    <dbReference type="NCBI Taxonomy" id="2211392"/>
    <lineage>
        <taxon>Bacteria</taxon>
        <taxon>Pseudomonadati</taxon>
        <taxon>Pseudomonadota</taxon>
        <taxon>Gammaproteobacteria</taxon>
        <taxon>Pseudomonadales</taxon>
        <taxon>Pseudomonadaceae</taxon>
        <taxon>Stutzerimonas</taxon>
    </lineage>
</organism>
<dbReference type="EMBL" id="QJUP01000026">
    <property type="protein sequence ID" value="TBU91663.1"/>
    <property type="molecule type" value="Genomic_DNA"/>
</dbReference>
<dbReference type="PANTHER" id="PTHR35850">
    <property type="entry name" value="CYTOPLASMIC PROTEIN-RELATED"/>
    <property type="match status" value="1"/>
</dbReference>
<dbReference type="OrthoDB" id="9789942at2"/>
<accession>A0A4Q9R1M8</accession>
<sequence>MAESTQHRLDRVRPPRVQITYDVEIGDAIEKKELPLVVGILADLSGTPEHPLPKLGERRFVEIDRDNFNEVLRSSSPRLTLQVDDTLGGDDTLNLALTFDSIDAFDPVSIVNQVPALKNLFETRQRLRDLLTKLDGNDELEQLLQEVVDNTEGLQAIRDSSSTADSAEQPGTEPTEPTA</sequence>